<proteinExistence type="predicted"/>
<evidence type="ECO:0000313" key="2">
    <source>
        <dbReference type="Proteomes" id="UP001144297"/>
    </source>
</evidence>
<dbReference type="EMBL" id="BSDX01000001">
    <property type="protein sequence ID" value="GLI53975.1"/>
    <property type="molecule type" value="Genomic_DNA"/>
</dbReference>
<evidence type="ECO:0000313" key="1">
    <source>
        <dbReference type="EMBL" id="GLI53975.1"/>
    </source>
</evidence>
<name>A0A9W6LLM0_9BACT</name>
<reference evidence="1" key="1">
    <citation type="submission" date="2022-12" db="EMBL/GenBank/DDBJ databases">
        <title>Reference genome sequencing for broad-spectrum identification of bacterial and archaeal isolates by mass spectrometry.</title>
        <authorList>
            <person name="Sekiguchi Y."/>
            <person name="Tourlousse D.M."/>
        </authorList>
    </citation>
    <scope>NUCLEOTIDE SEQUENCE</scope>
    <source>
        <strain evidence="1">TSL-P1</strain>
    </source>
</reference>
<keyword evidence="2" id="KW-1185">Reference proteome</keyword>
<sequence length="62" mass="7372">MKDFWRKEAEKVRVLLREKGYDIIPDMHEIVEVVKKSELSYLLENEKVFQDILATMNMKGGE</sequence>
<dbReference type="Proteomes" id="UP001144297">
    <property type="component" value="Unassembled WGS sequence"/>
</dbReference>
<dbReference type="AlphaFoldDB" id="A0A9W6LLM0"/>
<comment type="caution">
    <text evidence="1">The sequence shown here is derived from an EMBL/GenBank/DDBJ whole genome shotgun (WGS) entry which is preliminary data.</text>
</comment>
<organism evidence="1 2">
    <name type="scientific">Thermodesulfovibrio yellowstonii</name>
    <dbReference type="NCBI Taxonomy" id="28262"/>
    <lineage>
        <taxon>Bacteria</taxon>
        <taxon>Pseudomonadati</taxon>
        <taxon>Nitrospirota</taxon>
        <taxon>Thermodesulfovibrionia</taxon>
        <taxon>Thermodesulfovibrionales</taxon>
        <taxon>Thermodesulfovibrionaceae</taxon>
        <taxon>Thermodesulfovibrio</taxon>
    </lineage>
</organism>
<protein>
    <submittedName>
        <fullName evidence="1">Uncharacterized protein</fullName>
    </submittedName>
</protein>
<gene>
    <name evidence="1" type="ORF">TISLANDTSLP1_16680</name>
</gene>
<accession>A0A9W6LLM0</accession>